<accession>A0A6A3JFL5</accession>
<dbReference type="Proteomes" id="UP000460718">
    <property type="component" value="Unassembled WGS sequence"/>
</dbReference>
<dbReference type="AlphaFoldDB" id="A0A6A3JFL5"/>
<evidence type="ECO:0000313" key="4">
    <source>
        <dbReference type="Proteomes" id="UP000440732"/>
    </source>
</evidence>
<evidence type="ECO:0000313" key="3">
    <source>
        <dbReference type="EMBL" id="KAE9117493.1"/>
    </source>
</evidence>
<comment type="caution">
    <text evidence="2">The sequence shown here is derived from an EMBL/GenBank/DDBJ whole genome shotgun (WGS) entry which is preliminary data.</text>
</comment>
<proteinExistence type="predicted"/>
<sequence length="153" mass="15639">MQDGAILMREHGPRIQSGGTKRCQSGERSVGTDRATGNDDAGCVSGSDVVGYANETNVAGCVTGGGDAGSENETCAAVRETGNENGNAAAPGVAWTKQMDSESALGSERGIHKAANSAPGALNEIDSVTDGNGRAYGEWYGLDGRIGDWRKTS</sequence>
<protein>
    <submittedName>
        <fullName evidence="2">Uncharacterized protein</fullName>
    </submittedName>
</protein>
<organism evidence="2 5">
    <name type="scientific">Phytophthora fragariae</name>
    <dbReference type="NCBI Taxonomy" id="53985"/>
    <lineage>
        <taxon>Eukaryota</taxon>
        <taxon>Sar</taxon>
        <taxon>Stramenopiles</taxon>
        <taxon>Oomycota</taxon>
        <taxon>Peronosporomycetes</taxon>
        <taxon>Peronosporales</taxon>
        <taxon>Peronosporaceae</taxon>
        <taxon>Phytophthora</taxon>
    </lineage>
</organism>
<evidence type="ECO:0000256" key="1">
    <source>
        <dbReference type="SAM" id="MobiDB-lite"/>
    </source>
</evidence>
<feature type="region of interest" description="Disordered" evidence="1">
    <location>
        <begin position="1"/>
        <end position="41"/>
    </location>
</feature>
<dbReference type="Proteomes" id="UP000440732">
    <property type="component" value="Unassembled WGS sequence"/>
</dbReference>
<dbReference type="EMBL" id="QXFW01001302">
    <property type="protein sequence ID" value="KAE8992972.1"/>
    <property type="molecule type" value="Genomic_DNA"/>
</dbReference>
<gene>
    <name evidence="3" type="ORF">PF006_g18801</name>
    <name evidence="2" type="ORF">PF011_g17331</name>
</gene>
<name>A0A6A3JFL5_9STRA</name>
<evidence type="ECO:0000313" key="2">
    <source>
        <dbReference type="EMBL" id="KAE8992972.1"/>
    </source>
</evidence>
<dbReference type="EMBL" id="QXGA01001496">
    <property type="protein sequence ID" value="KAE9117493.1"/>
    <property type="molecule type" value="Genomic_DNA"/>
</dbReference>
<evidence type="ECO:0000313" key="5">
    <source>
        <dbReference type="Proteomes" id="UP000460718"/>
    </source>
</evidence>
<reference evidence="2 5" key="1">
    <citation type="submission" date="2018-09" db="EMBL/GenBank/DDBJ databases">
        <title>Genomic investigation of the strawberry pathogen Phytophthora fragariae indicates pathogenicity is determined by transcriptional variation in three key races.</title>
        <authorList>
            <person name="Adams T.M."/>
            <person name="Armitage A.D."/>
            <person name="Sobczyk M.K."/>
            <person name="Bates H.J."/>
            <person name="Dunwell J.M."/>
            <person name="Nellist C.F."/>
            <person name="Harrison R.J."/>
        </authorList>
    </citation>
    <scope>NUCLEOTIDE SEQUENCE [LARGE SCALE GENOMIC DNA]</scope>
    <source>
        <strain evidence="3 4">NOV-5</strain>
        <strain evidence="2 5">SCRP245</strain>
    </source>
</reference>
<feature type="compositionally biased region" description="Polar residues" evidence="1">
    <location>
        <begin position="17"/>
        <end position="27"/>
    </location>
</feature>